<reference evidence="9 10" key="1">
    <citation type="submission" date="2019-09" db="EMBL/GenBank/DDBJ databases">
        <title>NBRP : Genome information of microbial organism related human and environment.</title>
        <authorList>
            <person name="Hattori M."/>
            <person name="Oshima K."/>
            <person name="Inaba H."/>
            <person name="Suda W."/>
            <person name="Sakamoto M."/>
            <person name="Iino T."/>
            <person name="Kitahara M."/>
            <person name="Oshida Y."/>
            <person name="Iida T."/>
            <person name="Kudo T."/>
            <person name="Itoh T."/>
            <person name="Ohkuma M."/>
        </authorList>
    </citation>
    <scope>NUCLEOTIDE SEQUENCE [LARGE SCALE GENOMIC DNA]</scope>
    <source>
        <strain evidence="9 10">Mie-1</strain>
    </source>
</reference>
<evidence type="ECO:0000256" key="4">
    <source>
        <dbReference type="ARBA" id="ARBA00022475"/>
    </source>
</evidence>
<sequence length="657" mass="72464">MAFWNWKIFESVNKPVFFISALIIFATLCFAALDSGDASTIFKTLQSGIVERFGWFYVLSVAIFLVFVLGLAMSSFGDIRLGPDSSEPDFSYASWMAMLFSAGMGIGLMFFGVAEPISHYFSPPTIEGGTAQAAREAMEITFFHWGIHAWAIYAVVGLSLAYFGYRRGLPLTIRSSLYPILGERIHGPIGHAVDILAVVSTMFGVATSLGVGVMQVNAGLNHLFGVPENEWMQLLLIALITGAATTSVVAGLDSGIKRLSEINLILAIGLLVFVLLAGPTLFLLQAFVQNMGGYLGSLVTRTFTLFAYEPNHWISDWTLFYWAWWIAWSPFVGMFIARISRGRTIREFVINVLLVPSGFTFLWMTVFGNSAIFFDMEGISKLGEVVTTNMPVALFQFLEALPFSSIASILGTALAITFFVTSSDSGSLVIDIITSGGDKEPPVWQRIFWAVTEGIVAAVLLLAGGLGALQTASLASALPFTLVILVVCWGLYRGLRDERARKASHRVASSLAVDGVGVPWKQRLRSILHYPKRAQATVFMADIAHPALLEVARELSLRGVESSVNHQEDRVSLLVEEDAGQAYPFEYAVHLRSYETPSFAFPEFEPKRSKASRFYRAEVYQGEGSDPYDVISYSKEQIIADVIAQYDRHRYYLHLVS</sequence>
<feature type="transmembrane region" description="Helical" evidence="8">
    <location>
        <begin position="474"/>
        <end position="492"/>
    </location>
</feature>
<feature type="transmembrane region" description="Helical" evidence="8">
    <location>
        <begin position="264"/>
        <end position="288"/>
    </location>
</feature>
<dbReference type="EMBL" id="BKCM01000003">
    <property type="protein sequence ID" value="GER00193.1"/>
    <property type="molecule type" value="Genomic_DNA"/>
</dbReference>
<accession>A0A5A7MW00</accession>
<dbReference type="InterPro" id="IPR018093">
    <property type="entry name" value="BCCT_CS"/>
</dbReference>
<dbReference type="NCBIfam" id="NF007399">
    <property type="entry name" value="PRK09928.1"/>
    <property type="match status" value="1"/>
</dbReference>
<dbReference type="NCBIfam" id="TIGR00842">
    <property type="entry name" value="bcct"/>
    <property type="match status" value="1"/>
</dbReference>
<comment type="subcellular location">
    <subcellularLocation>
        <location evidence="1">Cell membrane</location>
        <topology evidence="1">Multi-pass membrane protein</topology>
    </subcellularLocation>
</comment>
<keyword evidence="7 8" id="KW-0472">Membrane</keyword>
<feature type="transmembrane region" description="Helical" evidence="8">
    <location>
        <begin position="447"/>
        <end position="468"/>
    </location>
</feature>
<evidence type="ECO:0000256" key="2">
    <source>
        <dbReference type="ARBA" id="ARBA00005658"/>
    </source>
</evidence>
<feature type="transmembrane region" description="Helical" evidence="8">
    <location>
        <begin position="394"/>
        <end position="420"/>
    </location>
</feature>
<dbReference type="AlphaFoldDB" id="A0A5A7MW00"/>
<evidence type="ECO:0000313" key="9">
    <source>
        <dbReference type="EMBL" id="GER00193.1"/>
    </source>
</evidence>
<feature type="transmembrane region" description="Helical" evidence="8">
    <location>
        <begin position="231"/>
        <end position="252"/>
    </location>
</feature>
<feature type="transmembrane region" description="Helical" evidence="8">
    <location>
        <begin position="92"/>
        <end position="114"/>
    </location>
</feature>
<dbReference type="GO" id="GO:0022857">
    <property type="term" value="F:transmembrane transporter activity"/>
    <property type="evidence" value="ECO:0007669"/>
    <property type="project" value="InterPro"/>
</dbReference>
<keyword evidence="6 8" id="KW-1133">Transmembrane helix</keyword>
<protein>
    <submittedName>
        <fullName evidence="9">Choline transporter</fullName>
    </submittedName>
</protein>
<keyword evidence="10" id="KW-1185">Reference proteome</keyword>
<feature type="transmembrane region" description="Helical" evidence="8">
    <location>
        <begin position="349"/>
        <end position="374"/>
    </location>
</feature>
<dbReference type="PANTHER" id="PTHR30047">
    <property type="entry name" value="HIGH-AFFINITY CHOLINE TRANSPORT PROTEIN-RELATED"/>
    <property type="match status" value="1"/>
</dbReference>
<feature type="transmembrane region" description="Helical" evidence="8">
    <location>
        <begin position="319"/>
        <end position="337"/>
    </location>
</feature>
<dbReference type="PROSITE" id="PS01303">
    <property type="entry name" value="BCCT"/>
    <property type="match status" value="1"/>
</dbReference>
<organism evidence="9 10">
    <name type="scientific">Iodidimonas gelatinilytica</name>
    <dbReference type="NCBI Taxonomy" id="1236966"/>
    <lineage>
        <taxon>Bacteria</taxon>
        <taxon>Pseudomonadati</taxon>
        <taxon>Pseudomonadota</taxon>
        <taxon>Alphaproteobacteria</taxon>
        <taxon>Iodidimonadales</taxon>
        <taxon>Iodidimonadaceae</taxon>
        <taxon>Iodidimonas</taxon>
    </lineage>
</organism>
<evidence type="ECO:0000256" key="8">
    <source>
        <dbReference type="SAM" id="Phobius"/>
    </source>
</evidence>
<evidence type="ECO:0000313" key="10">
    <source>
        <dbReference type="Proteomes" id="UP000325187"/>
    </source>
</evidence>
<gene>
    <name evidence="9" type="ORF">JCM17845_08160</name>
</gene>
<feature type="transmembrane region" description="Helical" evidence="8">
    <location>
        <begin position="12"/>
        <end position="33"/>
    </location>
</feature>
<dbReference type="GO" id="GO:0005886">
    <property type="term" value="C:plasma membrane"/>
    <property type="evidence" value="ECO:0007669"/>
    <property type="project" value="UniProtKB-SubCell"/>
</dbReference>
<keyword evidence="4" id="KW-1003">Cell membrane</keyword>
<keyword evidence="5 8" id="KW-0812">Transmembrane</keyword>
<comment type="similarity">
    <text evidence="2">Belongs to the BCCT transporter (TC 2.A.15) family.</text>
</comment>
<dbReference type="Proteomes" id="UP000325187">
    <property type="component" value="Unassembled WGS sequence"/>
</dbReference>
<dbReference type="PANTHER" id="PTHR30047:SF7">
    <property type="entry name" value="HIGH-AFFINITY CHOLINE TRANSPORT PROTEIN"/>
    <property type="match status" value="1"/>
</dbReference>
<dbReference type="RefSeq" id="WP_210432250.1">
    <property type="nucleotide sequence ID" value="NZ_BKCM01000003.1"/>
</dbReference>
<proteinExistence type="inferred from homology"/>
<evidence type="ECO:0000256" key="6">
    <source>
        <dbReference type="ARBA" id="ARBA00022989"/>
    </source>
</evidence>
<evidence type="ECO:0000256" key="5">
    <source>
        <dbReference type="ARBA" id="ARBA00022692"/>
    </source>
</evidence>
<comment type="caution">
    <text evidence="9">The sequence shown here is derived from an EMBL/GenBank/DDBJ whole genome shotgun (WGS) entry which is preliminary data.</text>
</comment>
<name>A0A5A7MW00_9PROT</name>
<keyword evidence="3" id="KW-0813">Transport</keyword>
<dbReference type="InterPro" id="IPR000060">
    <property type="entry name" value="BCCT_transptr"/>
</dbReference>
<evidence type="ECO:0000256" key="1">
    <source>
        <dbReference type="ARBA" id="ARBA00004651"/>
    </source>
</evidence>
<dbReference type="Pfam" id="PF02028">
    <property type="entry name" value="BCCT"/>
    <property type="match status" value="1"/>
</dbReference>
<feature type="transmembrane region" description="Helical" evidence="8">
    <location>
        <begin position="145"/>
        <end position="165"/>
    </location>
</feature>
<evidence type="ECO:0000256" key="7">
    <source>
        <dbReference type="ARBA" id="ARBA00023136"/>
    </source>
</evidence>
<evidence type="ECO:0000256" key="3">
    <source>
        <dbReference type="ARBA" id="ARBA00022448"/>
    </source>
</evidence>
<feature type="transmembrane region" description="Helical" evidence="8">
    <location>
        <begin position="53"/>
        <end position="72"/>
    </location>
</feature>